<comment type="caution">
    <text evidence="2">The sequence shown here is derived from an EMBL/GenBank/DDBJ whole genome shotgun (WGS) entry which is preliminary data.</text>
</comment>
<protein>
    <submittedName>
        <fullName evidence="2">Uncharacterized protein</fullName>
    </submittedName>
</protein>
<proteinExistence type="predicted"/>
<accession>A0A315VHX9</accession>
<gene>
    <name evidence="2" type="ORF">CCH79_00015171</name>
</gene>
<dbReference type="EMBL" id="NHOQ01001703">
    <property type="protein sequence ID" value="PWA22564.1"/>
    <property type="molecule type" value="Genomic_DNA"/>
</dbReference>
<evidence type="ECO:0000256" key="1">
    <source>
        <dbReference type="SAM" id="MobiDB-lite"/>
    </source>
</evidence>
<name>A0A315VHX9_GAMAF</name>
<organism evidence="2 3">
    <name type="scientific">Gambusia affinis</name>
    <name type="common">Western mosquitofish</name>
    <name type="synonym">Heterandria affinis</name>
    <dbReference type="NCBI Taxonomy" id="33528"/>
    <lineage>
        <taxon>Eukaryota</taxon>
        <taxon>Metazoa</taxon>
        <taxon>Chordata</taxon>
        <taxon>Craniata</taxon>
        <taxon>Vertebrata</taxon>
        <taxon>Euteleostomi</taxon>
        <taxon>Actinopterygii</taxon>
        <taxon>Neopterygii</taxon>
        <taxon>Teleostei</taxon>
        <taxon>Neoteleostei</taxon>
        <taxon>Acanthomorphata</taxon>
        <taxon>Ovalentaria</taxon>
        <taxon>Atherinomorphae</taxon>
        <taxon>Cyprinodontiformes</taxon>
        <taxon>Poeciliidae</taxon>
        <taxon>Poeciliinae</taxon>
        <taxon>Gambusia</taxon>
    </lineage>
</organism>
<dbReference type="AlphaFoldDB" id="A0A315VHX9"/>
<feature type="region of interest" description="Disordered" evidence="1">
    <location>
        <begin position="1"/>
        <end position="23"/>
    </location>
</feature>
<evidence type="ECO:0000313" key="2">
    <source>
        <dbReference type="EMBL" id="PWA22564.1"/>
    </source>
</evidence>
<evidence type="ECO:0000313" key="3">
    <source>
        <dbReference type="Proteomes" id="UP000250572"/>
    </source>
</evidence>
<feature type="region of interest" description="Disordered" evidence="1">
    <location>
        <begin position="67"/>
        <end position="92"/>
    </location>
</feature>
<dbReference type="Proteomes" id="UP000250572">
    <property type="component" value="Unassembled WGS sequence"/>
</dbReference>
<sequence>MDSSTDSDSEISPRWSDTSTLVKAPESLLAVSSAPESRTSCPTVALTYKSAGRHGCYSLCLDPYDGSSEDSEESNGASREKRQQGGCSVSGQRRRLLRHHSASLTVSEMVTNGSRDSLTHYQSLVHQSVSYSTKGIHAMDVEVQLDGSGLAAGCSPGLLPPEERSSCQIGSCSSLRPLCKRKDLPPGQVEAEPRKRQCVGNMEDEPDEQ</sequence>
<keyword evidence="3" id="KW-1185">Reference proteome</keyword>
<feature type="region of interest" description="Disordered" evidence="1">
    <location>
        <begin position="182"/>
        <end position="209"/>
    </location>
</feature>
<reference evidence="2 3" key="1">
    <citation type="journal article" date="2018" name="G3 (Bethesda)">
        <title>A High-Quality Reference Genome for the Invasive Mosquitofish Gambusia affinis Using a Chicago Library.</title>
        <authorList>
            <person name="Hoffberg S.L."/>
            <person name="Troendle N.J."/>
            <person name="Glenn T.C."/>
            <person name="Mahmud O."/>
            <person name="Louha S."/>
            <person name="Chalopin D."/>
            <person name="Bennetzen J.L."/>
            <person name="Mauricio R."/>
        </authorList>
    </citation>
    <scope>NUCLEOTIDE SEQUENCE [LARGE SCALE GENOMIC DNA]</scope>
    <source>
        <strain evidence="2">NE01/NJP1002.9</strain>
        <tissue evidence="2">Muscle</tissue>
    </source>
</reference>